<feature type="chain" id="PRO_5018733806" evidence="1">
    <location>
        <begin position="21"/>
        <end position="200"/>
    </location>
</feature>
<evidence type="ECO:0000256" key="1">
    <source>
        <dbReference type="SAM" id="SignalP"/>
    </source>
</evidence>
<dbReference type="Proteomes" id="UP000278983">
    <property type="component" value="Unassembled WGS sequence"/>
</dbReference>
<feature type="signal peptide" evidence="1">
    <location>
        <begin position="1"/>
        <end position="20"/>
    </location>
</feature>
<sequence>MRPYLLVFVLLNLLNVSSVAGRDTSSCDTIKVSHPKDSCRTHITVVESTEYSWDKKAYSKVSSDKVYQLENIHQFSVIPFLKSLIKSNSKSLNKKVENIKYHYQHTRLKVTYLNEDDSICNSYFAVERLELAPGQEGLLNHLKTMVGSEPLKVDILSEAPVSCFTYWSDDELIIVWYNIFDDENLIKKSVNDYLRKEEKE</sequence>
<organism evidence="2 3">
    <name type="scientific">Prevotella koreensis</name>
    <dbReference type="NCBI Taxonomy" id="2490854"/>
    <lineage>
        <taxon>Bacteria</taxon>
        <taxon>Pseudomonadati</taxon>
        <taxon>Bacteroidota</taxon>
        <taxon>Bacteroidia</taxon>
        <taxon>Bacteroidales</taxon>
        <taxon>Prevotellaceae</taxon>
        <taxon>Prevotella</taxon>
    </lineage>
</organism>
<evidence type="ECO:0000313" key="2">
    <source>
        <dbReference type="EMBL" id="RUL60080.1"/>
    </source>
</evidence>
<name>A0A3S0S0R8_9BACT</name>
<dbReference type="AlphaFoldDB" id="A0A3S0S0R8"/>
<evidence type="ECO:0000313" key="3">
    <source>
        <dbReference type="Proteomes" id="UP000278983"/>
    </source>
</evidence>
<accession>A0A3S0S0R8</accession>
<keyword evidence="3" id="KW-1185">Reference proteome</keyword>
<proteinExistence type="predicted"/>
<dbReference type="EMBL" id="RYYU01000001">
    <property type="protein sequence ID" value="RUL60080.1"/>
    <property type="molecule type" value="Genomic_DNA"/>
</dbReference>
<comment type="caution">
    <text evidence="2">The sequence shown here is derived from an EMBL/GenBank/DDBJ whole genome shotgun (WGS) entry which is preliminary data.</text>
</comment>
<dbReference type="OrthoDB" id="1097908at2"/>
<keyword evidence="1" id="KW-0732">Signal</keyword>
<dbReference type="RefSeq" id="WP_126679174.1">
    <property type="nucleotide sequence ID" value="NZ_RYYU01000001.1"/>
</dbReference>
<protein>
    <submittedName>
        <fullName evidence="2">Uncharacterized protein</fullName>
    </submittedName>
</protein>
<gene>
    <name evidence="2" type="ORF">EHV08_10230</name>
</gene>
<reference evidence="2 3" key="1">
    <citation type="submission" date="2018-12" db="EMBL/GenBank/DDBJ databases">
        <title>Genome sequencing of Prevotella sp. KCOM 3155 (= JS262).</title>
        <authorList>
            <person name="Kook J.-K."/>
            <person name="Park S.-N."/>
            <person name="Lim Y.K."/>
        </authorList>
    </citation>
    <scope>NUCLEOTIDE SEQUENCE [LARGE SCALE GENOMIC DNA]</scope>
    <source>
        <strain evidence="2 3">KCOM 3155</strain>
    </source>
</reference>